<evidence type="ECO:0000259" key="7">
    <source>
        <dbReference type="Pfam" id="PF08543"/>
    </source>
</evidence>
<keyword evidence="3" id="KW-0808">Transferase</keyword>
<name>E0TIE0_PARBH</name>
<dbReference type="NCBIfam" id="TIGR00097">
    <property type="entry name" value="HMP-P_kinase"/>
    <property type="match status" value="1"/>
</dbReference>
<protein>
    <recommendedName>
        <fullName evidence="2">hydroxymethylpyrimidine kinase</fullName>
        <ecNumber evidence="2">2.7.1.49</ecNumber>
    </recommendedName>
</protein>
<keyword evidence="6" id="KW-0067">ATP-binding</keyword>
<dbReference type="UniPathway" id="UPA00060">
    <property type="reaction ID" value="UER00138"/>
</dbReference>
<dbReference type="PANTHER" id="PTHR20858:SF17">
    <property type="entry name" value="HYDROXYMETHYLPYRIMIDINE_PHOSPHOMETHYLPYRIMIDINE KINASE THI20-RELATED"/>
    <property type="match status" value="1"/>
</dbReference>
<dbReference type="GO" id="GO:0005524">
    <property type="term" value="F:ATP binding"/>
    <property type="evidence" value="ECO:0007669"/>
    <property type="project" value="UniProtKB-KW"/>
</dbReference>
<proteinExistence type="predicted"/>
<dbReference type="GO" id="GO:0009229">
    <property type="term" value="P:thiamine diphosphate biosynthetic process"/>
    <property type="evidence" value="ECO:0007669"/>
    <property type="project" value="UniProtKB-UniPathway"/>
</dbReference>
<feature type="domain" description="Pyridoxamine kinase/Phosphomethylpyrimidine kinase" evidence="7">
    <location>
        <begin position="8"/>
        <end position="256"/>
    </location>
</feature>
<reference evidence="8 9" key="2">
    <citation type="journal article" date="2011" name="J. Bacteriol.">
        <title>Complete genome sequence of strain HTCC2503T of Parvularcula bermudensis, the type species of the order "Parvularculales" in the class Alphaproteobacteria.</title>
        <authorList>
            <person name="Oh H.M."/>
            <person name="Kang I."/>
            <person name="Vergin K.L."/>
            <person name="Kang D."/>
            <person name="Rhee K.H."/>
            <person name="Giovannoni S.J."/>
            <person name="Cho J.C."/>
        </authorList>
    </citation>
    <scope>NUCLEOTIDE SEQUENCE [LARGE SCALE GENOMIC DNA]</scope>
    <source>
        <strain evidence="9">ATCC BAA-594 / HTCC2503 / KCTC 12087</strain>
    </source>
</reference>
<keyword evidence="9" id="KW-1185">Reference proteome</keyword>
<dbReference type="InterPro" id="IPR004399">
    <property type="entry name" value="HMP/HMP-P_kinase_dom"/>
</dbReference>
<dbReference type="GO" id="GO:0009228">
    <property type="term" value="P:thiamine biosynthetic process"/>
    <property type="evidence" value="ECO:0007669"/>
    <property type="project" value="InterPro"/>
</dbReference>
<accession>E0TIE0</accession>
<dbReference type="GO" id="GO:0008902">
    <property type="term" value="F:hydroxymethylpyrimidine kinase activity"/>
    <property type="evidence" value="ECO:0007669"/>
    <property type="project" value="UniProtKB-EC"/>
</dbReference>
<dbReference type="SUPFAM" id="SSF53613">
    <property type="entry name" value="Ribokinase-like"/>
    <property type="match status" value="1"/>
</dbReference>
<dbReference type="GO" id="GO:0005829">
    <property type="term" value="C:cytosol"/>
    <property type="evidence" value="ECO:0007669"/>
    <property type="project" value="TreeGrafter"/>
</dbReference>
<dbReference type="KEGG" id="pbr:PB2503_08344"/>
<evidence type="ECO:0000313" key="8">
    <source>
        <dbReference type="EMBL" id="ADM09724.1"/>
    </source>
</evidence>
<evidence type="ECO:0000313" key="9">
    <source>
        <dbReference type="Proteomes" id="UP000001302"/>
    </source>
</evidence>
<keyword evidence="4" id="KW-0547">Nucleotide-binding</keyword>
<gene>
    <name evidence="8" type="ordered locus">PB2503_08344</name>
</gene>
<dbReference type="FunFam" id="3.40.1190.20:FF:000003">
    <property type="entry name" value="Phosphomethylpyrimidine kinase ThiD"/>
    <property type="match status" value="1"/>
</dbReference>
<comment type="pathway">
    <text evidence="1">Cofactor biosynthesis; thiamine diphosphate biosynthesis.</text>
</comment>
<keyword evidence="5 8" id="KW-0418">Kinase</keyword>
<dbReference type="Proteomes" id="UP000001302">
    <property type="component" value="Chromosome"/>
</dbReference>
<dbReference type="RefSeq" id="WP_013300698.1">
    <property type="nucleotide sequence ID" value="NC_014414.1"/>
</dbReference>
<dbReference type="PANTHER" id="PTHR20858">
    <property type="entry name" value="PHOSPHOMETHYLPYRIMIDINE KINASE"/>
    <property type="match status" value="1"/>
</dbReference>
<evidence type="ECO:0000256" key="2">
    <source>
        <dbReference type="ARBA" id="ARBA00012135"/>
    </source>
</evidence>
<dbReference type="eggNOG" id="COG0351">
    <property type="taxonomic scope" value="Bacteria"/>
</dbReference>
<organism evidence="8 9">
    <name type="scientific">Parvularcula bermudensis (strain ATCC BAA-594 / HTCC2503 / KCTC 12087)</name>
    <dbReference type="NCBI Taxonomy" id="314260"/>
    <lineage>
        <taxon>Bacteria</taxon>
        <taxon>Pseudomonadati</taxon>
        <taxon>Pseudomonadota</taxon>
        <taxon>Alphaproteobacteria</taxon>
        <taxon>Parvularculales</taxon>
        <taxon>Parvularculaceae</taxon>
        <taxon>Parvularcula</taxon>
    </lineage>
</organism>
<evidence type="ECO:0000256" key="5">
    <source>
        <dbReference type="ARBA" id="ARBA00022777"/>
    </source>
</evidence>
<dbReference type="EMBL" id="CP002156">
    <property type="protein sequence ID" value="ADM09724.1"/>
    <property type="molecule type" value="Genomic_DNA"/>
</dbReference>
<dbReference type="STRING" id="314260.PB2503_08344"/>
<evidence type="ECO:0000256" key="4">
    <source>
        <dbReference type="ARBA" id="ARBA00022741"/>
    </source>
</evidence>
<evidence type="ECO:0000256" key="1">
    <source>
        <dbReference type="ARBA" id="ARBA00004948"/>
    </source>
</evidence>
<dbReference type="AlphaFoldDB" id="E0TIE0"/>
<dbReference type="EC" id="2.7.1.49" evidence="2"/>
<dbReference type="HOGENOM" id="CLU_020520_0_3_5"/>
<sequence length="270" mass="27324">MLIIAGSDSGGGAGIQADIKSVTALGAYAMTAVTAITVQNTKGVEAVFPVPPDIVRQQIGAVLSDLGADAIKIGMIGSVATAKAILEGLEVAGAQDIPLILDPVLVATSGSRLGDDEVAQMIVEQFAAWTDILTPNRHELAVLTGRAVATPAEAAAAAGALLSRGFGAVLAKGGHFDGPRIVDQLIIGEGGLSRRFETPRFDSRHTHGTGCSLASALAARIAQGATWTDAVADAIAYVQAAIETAPGYGGGHGPLNHALRRGADGGFEPY</sequence>
<evidence type="ECO:0000256" key="6">
    <source>
        <dbReference type="ARBA" id="ARBA00022840"/>
    </source>
</evidence>
<reference evidence="9" key="1">
    <citation type="submission" date="2010-08" db="EMBL/GenBank/DDBJ databases">
        <title>Genome sequence of Parvularcula bermudensis HTCC2503.</title>
        <authorList>
            <person name="Kang D.-M."/>
            <person name="Oh H.-M."/>
            <person name="Cho J.-C."/>
        </authorList>
    </citation>
    <scope>NUCLEOTIDE SEQUENCE [LARGE SCALE GENOMIC DNA]</scope>
    <source>
        <strain evidence="9">ATCC BAA-594 / HTCC2503 / KCTC 12087</strain>
    </source>
</reference>
<dbReference type="InterPro" id="IPR029056">
    <property type="entry name" value="Ribokinase-like"/>
</dbReference>
<dbReference type="Pfam" id="PF08543">
    <property type="entry name" value="Phos_pyr_kin"/>
    <property type="match status" value="1"/>
</dbReference>
<evidence type="ECO:0000256" key="3">
    <source>
        <dbReference type="ARBA" id="ARBA00022679"/>
    </source>
</evidence>
<dbReference type="InterPro" id="IPR013749">
    <property type="entry name" value="PM/HMP-P_kinase-1"/>
</dbReference>
<dbReference type="Gene3D" id="3.40.1190.20">
    <property type="match status" value="1"/>
</dbReference>
<dbReference type="CDD" id="cd01169">
    <property type="entry name" value="HMPP_kinase"/>
    <property type="match status" value="1"/>
</dbReference>
<dbReference type="GO" id="GO:0008972">
    <property type="term" value="F:phosphomethylpyrimidine kinase activity"/>
    <property type="evidence" value="ECO:0007669"/>
    <property type="project" value="InterPro"/>
</dbReference>